<organism evidence="2 3">
    <name type="scientific">Acinetobacter baumannii EGD-HP18</name>
    <dbReference type="NCBI Taxonomy" id="1358412"/>
    <lineage>
        <taxon>Bacteria</taxon>
        <taxon>Pseudomonadati</taxon>
        <taxon>Pseudomonadota</taxon>
        <taxon>Gammaproteobacteria</taxon>
        <taxon>Moraxellales</taxon>
        <taxon>Moraxellaceae</taxon>
        <taxon>Acinetobacter</taxon>
        <taxon>Acinetobacter calcoaceticus/baumannii complex</taxon>
    </lineage>
</organism>
<evidence type="ECO:0000313" key="3">
    <source>
        <dbReference type="Proteomes" id="UP000016517"/>
    </source>
</evidence>
<feature type="chain" id="PRO_5043741311" evidence="1">
    <location>
        <begin position="25"/>
        <end position="91"/>
    </location>
</feature>
<accession>A0AAV3JYQ7</accession>
<dbReference type="Proteomes" id="UP000016517">
    <property type="component" value="Unassembled WGS sequence"/>
</dbReference>
<reference evidence="2 3" key="1">
    <citation type="submission" date="2013-08" db="EMBL/GenBank/DDBJ databases">
        <title>Study of Ammonical-Nitrogen removal by Nitrification Denitrification process using lab isolates.</title>
        <authorList>
            <person name="Khardenavis A.A."/>
            <person name="Pal R.R."/>
            <person name="Kapley A."/>
            <person name="Qureshi A."/>
            <person name="Purohit H.J."/>
        </authorList>
    </citation>
    <scope>NUCLEOTIDE SEQUENCE [LARGE SCALE GENOMIC DNA]</scope>
    <source>
        <strain evidence="2 3">EGD-HP18</strain>
    </source>
</reference>
<dbReference type="PROSITE" id="PS51257">
    <property type="entry name" value="PROKAR_LIPOPROTEIN"/>
    <property type="match status" value="1"/>
</dbReference>
<sequence>MKVVLKQSVLILFLIGNYVGLACAQAAELEPIKLKKSCVKKNPIIEGQTDPELLNLFKQVCDTDNSTQKNDLLAKAAMRFYQTNQPVKALN</sequence>
<evidence type="ECO:0000256" key="1">
    <source>
        <dbReference type="SAM" id="SignalP"/>
    </source>
</evidence>
<feature type="non-terminal residue" evidence="2">
    <location>
        <position position="91"/>
    </location>
</feature>
<comment type="caution">
    <text evidence="2">The sequence shown here is derived from an EMBL/GenBank/DDBJ whole genome shotgun (WGS) entry which is preliminary data.</text>
</comment>
<dbReference type="EMBL" id="AVST01000065">
    <property type="protein sequence ID" value="ERH68967.1"/>
    <property type="molecule type" value="Genomic_DNA"/>
</dbReference>
<feature type="signal peptide" evidence="1">
    <location>
        <begin position="1"/>
        <end position="24"/>
    </location>
</feature>
<keyword evidence="1" id="KW-0732">Signal</keyword>
<gene>
    <name evidence="2" type="ORF">N173_17905</name>
</gene>
<proteinExistence type="predicted"/>
<name>A0AAV3JYQ7_ACIBA</name>
<protein>
    <submittedName>
        <fullName evidence="2">Uncharacterized protein</fullName>
    </submittedName>
</protein>
<evidence type="ECO:0000313" key="2">
    <source>
        <dbReference type="EMBL" id="ERH68967.1"/>
    </source>
</evidence>
<dbReference type="AlphaFoldDB" id="A0AAV3JYQ7"/>